<dbReference type="FunFam" id="3.30.160.60:FF:001370">
    <property type="entry name" value="Zinc finger protein"/>
    <property type="match status" value="1"/>
</dbReference>
<keyword evidence="17" id="KW-1185">Reference proteome</keyword>
<protein>
    <submittedName>
        <fullName evidence="16">Uncharacterized protein</fullName>
    </submittedName>
</protein>
<dbReference type="FunFam" id="3.30.160.60:FF:000620">
    <property type="entry name" value="Zinc finger protein 263"/>
    <property type="match status" value="1"/>
</dbReference>
<dbReference type="FunFam" id="3.30.160.60:FF:001465">
    <property type="entry name" value="Zinc finger protein 560"/>
    <property type="match status" value="1"/>
</dbReference>
<comment type="function">
    <text evidence="1">May be involved in transcriptional regulation.</text>
</comment>
<feature type="domain" description="C2H2-type" evidence="14">
    <location>
        <begin position="423"/>
        <end position="450"/>
    </location>
</feature>
<dbReference type="Gene3D" id="6.10.140.140">
    <property type="match status" value="2"/>
</dbReference>
<dbReference type="PANTHER" id="PTHR24399">
    <property type="entry name" value="ZINC FINGER AND BTB DOMAIN-CONTAINING"/>
    <property type="match status" value="1"/>
</dbReference>
<dbReference type="GO" id="GO:0008270">
    <property type="term" value="F:zinc ion binding"/>
    <property type="evidence" value="ECO:0007669"/>
    <property type="project" value="UniProtKB-KW"/>
</dbReference>
<keyword evidence="8" id="KW-0805">Transcription regulation</keyword>
<dbReference type="GO" id="GO:0000978">
    <property type="term" value="F:RNA polymerase II cis-regulatory region sequence-specific DNA binding"/>
    <property type="evidence" value="ECO:0007669"/>
    <property type="project" value="TreeGrafter"/>
</dbReference>
<dbReference type="FunFam" id="3.30.160.60:FF:000100">
    <property type="entry name" value="Zinc finger 45-like"/>
    <property type="match status" value="1"/>
</dbReference>
<dbReference type="OrthoDB" id="654211at2759"/>
<keyword evidence="9" id="KW-0238">DNA-binding</keyword>
<reference evidence="17" key="1">
    <citation type="journal article" date="2017" name="Nat. Commun.">
        <title>The North American bullfrog draft genome provides insight into hormonal regulation of long noncoding RNA.</title>
        <authorList>
            <person name="Hammond S.A."/>
            <person name="Warren R.L."/>
            <person name="Vandervalk B.P."/>
            <person name="Kucuk E."/>
            <person name="Khan H."/>
            <person name="Gibb E.A."/>
            <person name="Pandoh P."/>
            <person name="Kirk H."/>
            <person name="Zhao Y."/>
            <person name="Jones M."/>
            <person name="Mungall A.J."/>
            <person name="Coope R."/>
            <person name="Pleasance S."/>
            <person name="Moore R.A."/>
            <person name="Holt R.A."/>
            <person name="Round J.M."/>
            <person name="Ohora S."/>
            <person name="Walle B.V."/>
            <person name="Veldhoen N."/>
            <person name="Helbing C.C."/>
            <person name="Birol I."/>
        </authorList>
    </citation>
    <scope>NUCLEOTIDE SEQUENCE [LARGE SCALE GENOMIC DNA]</scope>
</reference>
<evidence type="ECO:0000256" key="13">
    <source>
        <dbReference type="SAM" id="MobiDB-lite"/>
    </source>
</evidence>
<dbReference type="InterPro" id="IPR013087">
    <property type="entry name" value="Znf_C2H2_type"/>
</dbReference>
<dbReference type="Proteomes" id="UP000228934">
    <property type="component" value="Unassembled WGS sequence"/>
</dbReference>
<keyword evidence="10" id="KW-0804">Transcription</keyword>
<evidence type="ECO:0000256" key="3">
    <source>
        <dbReference type="ARBA" id="ARBA00006991"/>
    </source>
</evidence>
<evidence type="ECO:0000256" key="9">
    <source>
        <dbReference type="ARBA" id="ARBA00023125"/>
    </source>
</evidence>
<feature type="domain" description="C2H2-type" evidence="14">
    <location>
        <begin position="339"/>
        <end position="366"/>
    </location>
</feature>
<evidence type="ECO:0000256" key="10">
    <source>
        <dbReference type="ARBA" id="ARBA00023163"/>
    </source>
</evidence>
<feature type="region of interest" description="Disordered" evidence="13">
    <location>
        <begin position="141"/>
        <end position="161"/>
    </location>
</feature>
<feature type="domain" description="C2H2-type" evidence="14">
    <location>
        <begin position="479"/>
        <end position="506"/>
    </location>
</feature>
<feature type="domain" description="C2H2-type" evidence="14">
    <location>
        <begin position="256"/>
        <end position="283"/>
    </location>
</feature>
<feature type="domain" description="C2H2-type" evidence="14">
    <location>
        <begin position="311"/>
        <end position="338"/>
    </location>
</feature>
<keyword evidence="4" id="KW-0479">Metal-binding</keyword>
<dbReference type="FunFam" id="3.30.160.60:FF:002343">
    <property type="entry name" value="Zinc finger protein 33A"/>
    <property type="match status" value="4"/>
</dbReference>
<evidence type="ECO:0000256" key="2">
    <source>
        <dbReference type="ARBA" id="ARBA00004123"/>
    </source>
</evidence>
<evidence type="ECO:0000256" key="8">
    <source>
        <dbReference type="ARBA" id="ARBA00023015"/>
    </source>
</evidence>
<evidence type="ECO:0000256" key="7">
    <source>
        <dbReference type="ARBA" id="ARBA00022833"/>
    </source>
</evidence>
<evidence type="ECO:0000256" key="6">
    <source>
        <dbReference type="ARBA" id="ARBA00022771"/>
    </source>
</evidence>
<dbReference type="PROSITE" id="PS50157">
    <property type="entry name" value="ZINC_FINGER_C2H2_2"/>
    <property type="match status" value="10"/>
</dbReference>
<dbReference type="CDD" id="cd07765">
    <property type="entry name" value="KRAB_A-box"/>
    <property type="match status" value="2"/>
</dbReference>
<dbReference type="SUPFAM" id="SSF109640">
    <property type="entry name" value="KRAB domain (Kruppel-associated box)"/>
    <property type="match status" value="2"/>
</dbReference>
<dbReference type="GO" id="GO:0002682">
    <property type="term" value="P:regulation of immune system process"/>
    <property type="evidence" value="ECO:0007669"/>
    <property type="project" value="TreeGrafter"/>
</dbReference>
<accession>A0A2G9QBZ6</accession>
<proteinExistence type="inferred from homology"/>
<name>A0A2G9QBZ6_AQUCT</name>
<dbReference type="InterPro" id="IPR036236">
    <property type="entry name" value="Znf_C2H2_sf"/>
</dbReference>
<dbReference type="Pfam" id="PF01352">
    <property type="entry name" value="KRAB"/>
    <property type="match status" value="2"/>
</dbReference>
<feature type="domain" description="C2H2-type" evidence="14">
    <location>
        <begin position="395"/>
        <end position="422"/>
    </location>
</feature>
<dbReference type="PROSITE" id="PS50805">
    <property type="entry name" value="KRAB"/>
    <property type="match status" value="1"/>
</dbReference>
<dbReference type="Pfam" id="PF13465">
    <property type="entry name" value="zf-H2C2_2"/>
    <property type="match status" value="1"/>
</dbReference>
<comment type="subcellular location">
    <subcellularLocation>
        <location evidence="2">Nucleus</location>
    </subcellularLocation>
</comment>
<evidence type="ECO:0000256" key="12">
    <source>
        <dbReference type="PROSITE-ProRule" id="PRU00042"/>
    </source>
</evidence>
<keyword evidence="6 12" id="KW-0863">Zinc-finger</keyword>
<dbReference type="InterPro" id="IPR001909">
    <property type="entry name" value="KRAB"/>
</dbReference>
<evidence type="ECO:0000256" key="5">
    <source>
        <dbReference type="ARBA" id="ARBA00022737"/>
    </source>
</evidence>
<feature type="domain" description="C2H2-type" evidence="14">
    <location>
        <begin position="283"/>
        <end position="310"/>
    </location>
</feature>
<dbReference type="PANTHER" id="PTHR24399:SF76">
    <property type="entry name" value="GASTRULA ZINC FINGER PROTEIN XLCGF46.1 ISOFORM X1"/>
    <property type="match status" value="1"/>
</dbReference>
<sequence>MTSLLSRLDYIVVKRFSGEPILGGWSRTQSPTMVPPPPSPIPERSKEEKILELTTMMVHLLTGEVPIRCQDVTVYFSMEEWEYLEGHKDRYKDVIMEDQQTLGFVKLERMEFPWNENILNLALEILSLLTREDCEVVMKNSTEHDTPRRHHQTSTRCRRGQNSITIPPTLSLIPERQNEQKILELTTMMVHLLTGEVPIRCQDVTVYFSMDEWEYLEVHKDLYKDVMMENQPPLTSPDHEGEDNRTKRKSRGGKSYLCSECGQSFKRRDHLESHVRLHTGETFPCDECGKCFVQKFKLKAHLRTHTGEKLHTCTECGKSFSRKYRLMKHLITHTDGNPYTCPDCGLSFNQKSDFWTHQKVHLVKSSLSCSECGIFFNTRTELAIHQRAHAGKEIYSCSECGLLCVSKYRLIIHQRSHTGERPYACSQCQKAFILKSELTIHQRSHTGEVPFSCPECGKGFTRHGNLTSHMKVHTGEKPFSCPECGKSFSRRNELVMHLSVHTGDYRFSCLVCGKGFSHKEKFSRHQRTHTGVRP</sequence>
<dbReference type="GO" id="GO:0001817">
    <property type="term" value="P:regulation of cytokine production"/>
    <property type="evidence" value="ECO:0007669"/>
    <property type="project" value="TreeGrafter"/>
</dbReference>
<dbReference type="Gene3D" id="3.30.160.60">
    <property type="entry name" value="Classic Zinc Finger"/>
    <property type="match status" value="9"/>
</dbReference>
<feature type="domain" description="C2H2-type" evidence="14">
    <location>
        <begin position="507"/>
        <end position="534"/>
    </location>
</feature>
<evidence type="ECO:0000313" key="17">
    <source>
        <dbReference type="Proteomes" id="UP000228934"/>
    </source>
</evidence>
<keyword evidence="11" id="KW-0539">Nucleus</keyword>
<comment type="similarity">
    <text evidence="3">Belongs to the krueppel C2H2-type zinc-finger protein family.</text>
</comment>
<dbReference type="Pfam" id="PF00096">
    <property type="entry name" value="zf-C2H2"/>
    <property type="match status" value="7"/>
</dbReference>
<evidence type="ECO:0000256" key="1">
    <source>
        <dbReference type="ARBA" id="ARBA00003767"/>
    </source>
</evidence>
<dbReference type="PROSITE" id="PS00028">
    <property type="entry name" value="ZINC_FINGER_C2H2_1"/>
    <property type="match status" value="10"/>
</dbReference>
<evidence type="ECO:0000313" key="16">
    <source>
        <dbReference type="EMBL" id="PIO13132.1"/>
    </source>
</evidence>
<dbReference type="AlphaFoldDB" id="A0A2G9QBZ6"/>
<feature type="region of interest" description="Disordered" evidence="13">
    <location>
        <begin position="229"/>
        <end position="254"/>
    </location>
</feature>
<dbReference type="FunFam" id="3.30.160.60:FF:000218">
    <property type="entry name" value="Zinc finger protein 10"/>
    <property type="match status" value="1"/>
</dbReference>
<evidence type="ECO:0000256" key="4">
    <source>
        <dbReference type="ARBA" id="ARBA00022723"/>
    </source>
</evidence>
<dbReference type="GO" id="GO:0001227">
    <property type="term" value="F:DNA-binding transcription repressor activity, RNA polymerase II-specific"/>
    <property type="evidence" value="ECO:0007669"/>
    <property type="project" value="TreeGrafter"/>
</dbReference>
<feature type="domain" description="KRAB" evidence="15">
    <location>
        <begin position="67"/>
        <end position="157"/>
    </location>
</feature>
<dbReference type="SMART" id="SM00355">
    <property type="entry name" value="ZnF_C2H2"/>
    <property type="match status" value="10"/>
</dbReference>
<gene>
    <name evidence="16" type="ORF">AB205_0132110</name>
</gene>
<dbReference type="InterPro" id="IPR036051">
    <property type="entry name" value="KRAB_dom_sf"/>
</dbReference>
<dbReference type="EMBL" id="KZ025705">
    <property type="protein sequence ID" value="PIO13132.1"/>
    <property type="molecule type" value="Genomic_DNA"/>
</dbReference>
<keyword evidence="5" id="KW-0677">Repeat</keyword>
<feature type="domain" description="C2H2-type" evidence="14">
    <location>
        <begin position="451"/>
        <end position="478"/>
    </location>
</feature>
<keyword evidence="7" id="KW-0862">Zinc</keyword>
<organism evidence="16 17">
    <name type="scientific">Aquarana catesbeiana</name>
    <name type="common">American bullfrog</name>
    <name type="synonym">Rana catesbeiana</name>
    <dbReference type="NCBI Taxonomy" id="8400"/>
    <lineage>
        <taxon>Eukaryota</taxon>
        <taxon>Metazoa</taxon>
        <taxon>Chordata</taxon>
        <taxon>Craniata</taxon>
        <taxon>Vertebrata</taxon>
        <taxon>Euteleostomi</taxon>
        <taxon>Amphibia</taxon>
        <taxon>Batrachia</taxon>
        <taxon>Anura</taxon>
        <taxon>Neobatrachia</taxon>
        <taxon>Ranoidea</taxon>
        <taxon>Ranidae</taxon>
        <taxon>Aquarana</taxon>
    </lineage>
</organism>
<feature type="domain" description="C2H2-type" evidence="14">
    <location>
        <begin position="367"/>
        <end position="394"/>
    </location>
</feature>
<dbReference type="GO" id="GO:0005654">
    <property type="term" value="C:nucleoplasm"/>
    <property type="evidence" value="ECO:0007669"/>
    <property type="project" value="TreeGrafter"/>
</dbReference>
<dbReference type="SMART" id="SM00349">
    <property type="entry name" value="KRAB"/>
    <property type="match status" value="2"/>
</dbReference>
<evidence type="ECO:0000259" key="14">
    <source>
        <dbReference type="PROSITE" id="PS50157"/>
    </source>
</evidence>
<feature type="compositionally biased region" description="Basic residues" evidence="13">
    <location>
        <begin position="147"/>
        <end position="159"/>
    </location>
</feature>
<evidence type="ECO:0000259" key="15">
    <source>
        <dbReference type="PROSITE" id="PS50805"/>
    </source>
</evidence>
<evidence type="ECO:0000256" key="11">
    <source>
        <dbReference type="ARBA" id="ARBA00023242"/>
    </source>
</evidence>
<dbReference type="SUPFAM" id="SSF57667">
    <property type="entry name" value="beta-beta-alpha zinc fingers"/>
    <property type="match status" value="5"/>
</dbReference>